<accession>A0A378QQW0</accession>
<dbReference type="AlphaFoldDB" id="A0A378QQW0"/>
<sequence length="95" mass="10991">MPNLIRLETILAQNITLNKARITCLSLIIIAIIIAQSSNLKQIAKNFQKVGKTDSHYRRIQRFFAKTEFNYDQIAKFIYTLFGLDNVTLTIDRTN</sequence>
<evidence type="ECO:0000313" key="1">
    <source>
        <dbReference type="EMBL" id="STZ01723.1"/>
    </source>
</evidence>
<gene>
    <name evidence="1" type="ORF">NCTC11091_02196</name>
</gene>
<name>A0A378QQW0_9GAMM</name>
<dbReference type="Proteomes" id="UP000255193">
    <property type="component" value="Unassembled WGS sequence"/>
</dbReference>
<evidence type="ECO:0000313" key="2">
    <source>
        <dbReference type="Proteomes" id="UP000255193"/>
    </source>
</evidence>
<dbReference type="EMBL" id="UGQA01000006">
    <property type="protein sequence ID" value="STZ01723.1"/>
    <property type="molecule type" value="Genomic_DNA"/>
</dbReference>
<dbReference type="RefSeq" id="WP_067059169.1">
    <property type="nucleotide sequence ID" value="NZ_MXAO01000017.1"/>
</dbReference>
<protein>
    <recommendedName>
        <fullName evidence="3">Transposase</fullName>
    </recommendedName>
</protein>
<proteinExistence type="predicted"/>
<evidence type="ECO:0008006" key="3">
    <source>
        <dbReference type="Google" id="ProtNLM"/>
    </source>
</evidence>
<organism evidence="1 2">
    <name type="scientific">Faucicola atlantae</name>
    <dbReference type="NCBI Taxonomy" id="34059"/>
    <lineage>
        <taxon>Bacteria</taxon>
        <taxon>Pseudomonadati</taxon>
        <taxon>Pseudomonadota</taxon>
        <taxon>Gammaproteobacteria</taxon>
        <taxon>Moraxellales</taxon>
        <taxon>Moraxellaceae</taxon>
        <taxon>Faucicola</taxon>
    </lineage>
</organism>
<reference evidence="1 2" key="1">
    <citation type="submission" date="2018-06" db="EMBL/GenBank/DDBJ databases">
        <authorList>
            <consortium name="Pathogen Informatics"/>
            <person name="Doyle S."/>
        </authorList>
    </citation>
    <scope>NUCLEOTIDE SEQUENCE [LARGE SCALE GENOMIC DNA]</scope>
    <source>
        <strain evidence="1 2">NCTC11091</strain>
    </source>
</reference>